<feature type="region of interest" description="Disordered" evidence="2">
    <location>
        <begin position="18"/>
        <end position="57"/>
    </location>
</feature>
<dbReference type="Gene3D" id="3.20.20.80">
    <property type="entry name" value="Glycosidases"/>
    <property type="match status" value="2"/>
</dbReference>
<feature type="region of interest" description="Disordered" evidence="2">
    <location>
        <begin position="708"/>
        <end position="731"/>
    </location>
</feature>
<feature type="region of interest" description="Disordered" evidence="2">
    <location>
        <begin position="399"/>
        <end position="437"/>
    </location>
</feature>
<feature type="compositionally biased region" description="Basic and acidic residues" evidence="2">
    <location>
        <begin position="24"/>
        <end position="37"/>
    </location>
</feature>
<name>A0A8H3AYY4_9AGAM</name>
<protein>
    <recommendedName>
        <fullName evidence="3">Asl1-like glycosyl hydrolase catalytic domain-containing protein</fullName>
    </recommendedName>
</protein>
<dbReference type="GO" id="GO:0000398">
    <property type="term" value="P:mRNA splicing, via spliceosome"/>
    <property type="evidence" value="ECO:0007669"/>
    <property type="project" value="InterPro"/>
</dbReference>
<feature type="compositionally biased region" description="Basic and acidic residues" evidence="2">
    <location>
        <begin position="346"/>
        <end position="364"/>
    </location>
</feature>
<dbReference type="EMBL" id="CAJMWW010000102">
    <property type="protein sequence ID" value="CAE6443853.1"/>
    <property type="molecule type" value="Genomic_DNA"/>
</dbReference>
<feature type="region of interest" description="Disordered" evidence="2">
    <location>
        <begin position="266"/>
        <end position="311"/>
    </location>
</feature>
<dbReference type="GO" id="GO:0071966">
    <property type="term" value="P:fungal-type cell wall polysaccharide metabolic process"/>
    <property type="evidence" value="ECO:0007669"/>
    <property type="project" value="TreeGrafter"/>
</dbReference>
<dbReference type="Pfam" id="PF19252">
    <property type="entry name" value="HIND"/>
    <property type="match status" value="1"/>
</dbReference>
<sequence length="1203" mass="134490">MSMEESISLEETNKIRISLGLKPLTDDKAPSNDKDQEAEQNYAKRKKAEEEERRKGEIAKNIAKARNRIELNRRLIGTTLGDTEEDVSMDAKNWIKKAKKKEKELAAKRQAELESMDKMAQATYDEHDLEGIKVSHDMDKLNEGEDRILTLKDSRILDNEEDELQNIDMAEDEKDKKRNELKTKRRDYTGYDDDEFMPGQAGMKRAVLSKYDEDIDGPKLGQSFRLGAAAQSGPKMQIQDDDTMSVNRALLSLEYTKNVEISDYLKEGDTKKKRSSRRNQPEEPVPTTEPASMEVDETPAPTSTRRERNLDANFVDDDELQAALARSRRSKARKINKLSPEEIAKRVAEEKNEAEAEEAMRNEEPVSGGLELDDTSEFVRSVTFDPVVVEPKKLALQLPTPASAPVPKPVAAAGDQAMESMDVDDEKEDGEEDEEDDEAMLNAIEGMITAAAGGTISEAPASVKVEEELDIGTAAAAATSGRGMAGTLKALKQQGILSGPNVEVEERERLQKQKDTWLASHRRLLAERELSRLKSRGMTKDQSAREYENRVRDQQEARDTMDSFKDYKPDVELRYYDDTGRELDTKEAWKALSHRFHGKGSGRAKMEKRMKKIAEEKKRQAMIAGDTPLSMNRAFQTRQEKAGQAHMVLSVGNRGAVPQLAEFLDNRDISKSNKQADKGKKKKAEGEATPVMSSVDITSFVAPTTTVTASTSQASTPPPPKMKPAFSRVTAEPVSGSASPAAVGVAAAVPGTLLTGGSKAGLGWGGGGEISQFEVGKVSWYYTWAPTSWVQPPPNIEYVPMLWGGKDVSAFAKAVTQASIASNGWTHILGMNEPQEPSQSNMSPADAANMWKTYLEPLKAGNPNLRLGSPAPSSRPNGIQWIFDFLGNCDGGCTVDFIALHYYDVNATDFIRHINEYHDAFKRPIWVTEWACQNFNNGPQCSYNQIVRFLDETQTYMDKTDWVERYFTWSPQSWVVPSPAQLEFVPQLWGERDAQSFASVVNTTSIATNGWKNVLGMNEPELPAQANMAAQDGVNFWKTHLEPLKSTGIRLGSPATTSGPNGKKWMQEFFDLCAGSCTVDFLALHWYGNVAEEFIAYLEDFHTTFQRPIWITEYSCQNFVNGAQCTYDEIVQFLNTTQTFMDQTPWVERYAWFGAMASLPNNVNQLTALMDPSGCFVNCAHVDCNNYKHVYYLIYHDFIQYRN</sequence>
<dbReference type="OrthoDB" id="1886626at2759"/>
<dbReference type="InterPro" id="IPR045347">
    <property type="entry name" value="HIND"/>
</dbReference>
<evidence type="ECO:0000313" key="4">
    <source>
        <dbReference type="EMBL" id="CAE6443853.1"/>
    </source>
</evidence>
<evidence type="ECO:0000313" key="5">
    <source>
        <dbReference type="Proteomes" id="UP000663841"/>
    </source>
</evidence>
<dbReference type="GO" id="GO:0046540">
    <property type="term" value="C:U4/U6 x U5 tri-snRNP complex"/>
    <property type="evidence" value="ECO:0007669"/>
    <property type="project" value="InterPro"/>
</dbReference>
<keyword evidence="1" id="KW-0175">Coiled coil</keyword>
<dbReference type="InterPro" id="IPR017853">
    <property type="entry name" value="GH"/>
</dbReference>
<dbReference type="InterPro" id="IPR053183">
    <property type="entry name" value="ASL1"/>
</dbReference>
<feature type="compositionally biased region" description="Basic and acidic residues" evidence="2">
    <location>
        <begin position="668"/>
        <end position="678"/>
    </location>
</feature>
<accession>A0A8H3AYY4</accession>
<proteinExistence type="predicted"/>
<dbReference type="Pfam" id="PF11790">
    <property type="entry name" value="Glyco_hydro_cc"/>
    <property type="match status" value="1"/>
</dbReference>
<dbReference type="InterPro" id="IPR005011">
    <property type="entry name" value="SNU66/SART1"/>
</dbReference>
<feature type="domain" description="Asl1-like glycosyl hydrolase catalytic" evidence="3">
    <location>
        <begin position="770"/>
        <end position="969"/>
    </location>
</feature>
<feature type="region of interest" description="Disordered" evidence="2">
    <location>
        <begin position="668"/>
        <end position="690"/>
    </location>
</feature>
<dbReference type="PANTHER" id="PTHR34154:SF3">
    <property type="entry name" value="ALKALI-SENSITIVE LINKAGE PROTEIN 1"/>
    <property type="match status" value="1"/>
</dbReference>
<comment type="caution">
    <text evidence="4">The sequence shown here is derived from an EMBL/GenBank/DDBJ whole genome shotgun (WGS) entry which is preliminary data.</text>
</comment>
<feature type="compositionally biased region" description="Acidic residues" evidence="2">
    <location>
        <begin position="421"/>
        <end position="437"/>
    </location>
</feature>
<gene>
    <name evidence="4" type="ORF">RDB_LOCUS104746</name>
</gene>
<feature type="region of interest" description="Disordered" evidence="2">
    <location>
        <begin position="346"/>
        <end position="374"/>
    </location>
</feature>
<dbReference type="Proteomes" id="UP000663841">
    <property type="component" value="Unassembled WGS sequence"/>
</dbReference>
<dbReference type="InterPro" id="IPR024655">
    <property type="entry name" value="Asl1_glyco_hydro_catalytic"/>
</dbReference>
<dbReference type="AlphaFoldDB" id="A0A8H3AYY4"/>
<reference evidence="4" key="1">
    <citation type="submission" date="2021-01" db="EMBL/GenBank/DDBJ databases">
        <authorList>
            <person name="Kaushik A."/>
        </authorList>
    </citation>
    <scope>NUCLEOTIDE SEQUENCE</scope>
    <source>
        <strain evidence="4">AG3-T5</strain>
    </source>
</reference>
<feature type="coiled-coil region" evidence="1">
    <location>
        <begin position="157"/>
        <end position="187"/>
    </location>
</feature>
<evidence type="ECO:0000259" key="3">
    <source>
        <dbReference type="Pfam" id="PF11790"/>
    </source>
</evidence>
<evidence type="ECO:0000256" key="1">
    <source>
        <dbReference type="SAM" id="Coils"/>
    </source>
</evidence>
<feature type="compositionally biased region" description="Basic and acidic residues" evidence="2">
    <location>
        <begin position="47"/>
        <end position="57"/>
    </location>
</feature>
<evidence type="ECO:0000256" key="2">
    <source>
        <dbReference type="SAM" id="MobiDB-lite"/>
    </source>
</evidence>
<dbReference type="SUPFAM" id="SSF51445">
    <property type="entry name" value="(Trans)glycosidases"/>
    <property type="match status" value="2"/>
</dbReference>
<dbReference type="GO" id="GO:0009277">
    <property type="term" value="C:fungal-type cell wall"/>
    <property type="evidence" value="ECO:0007669"/>
    <property type="project" value="TreeGrafter"/>
</dbReference>
<feature type="region of interest" description="Disordered" evidence="2">
    <location>
        <begin position="534"/>
        <end position="562"/>
    </location>
</feature>
<dbReference type="Pfam" id="PF03343">
    <property type="entry name" value="SART-1"/>
    <property type="match status" value="1"/>
</dbReference>
<organism evidence="4 5">
    <name type="scientific">Rhizoctonia solani</name>
    <dbReference type="NCBI Taxonomy" id="456999"/>
    <lineage>
        <taxon>Eukaryota</taxon>
        <taxon>Fungi</taxon>
        <taxon>Dikarya</taxon>
        <taxon>Basidiomycota</taxon>
        <taxon>Agaricomycotina</taxon>
        <taxon>Agaricomycetes</taxon>
        <taxon>Cantharellales</taxon>
        <taxon>Ceratobasidiaceae</taxon>
        <taxon>Rhizoctonia</taxon>
    </lineage>
</organism>
<dbReference type="PANTHER" id="PTHR34154">
    <property type="entry name" value="ALKALI-SENSITIVE LINKAGE PROTEIN 1"/>
    <property type="match status" value="1"/>
</dbReference>